<organism evidence="1 2">
    <name type="scientific">Cinara cedri</name>
    <dbReference type="NCBI Taxonomy" id="506608"/>
    <lineage>
        <taxon>Eukaryota</taxon>
        <taxon>Metazoa</taxon>
        <taxon>Ecdysozoa</taxon>
        <taxon>Arthropoda</taxon>
        <taxon>Hexapoda</taxon>
        <taxon>Insecta</taxon>
        <taxon>Pterygota</taxon>
        <taxon>Neoptera</taxon>
        <taxon>Paraneoptera</taxon>
        <taxon>Hemiptera</taxon>
        <taxon>Sternorrhyncha</taxon>
        <taxon>Aphidomorpha</taxon>
        <taxon>Aphidoidea</taxon>
        <taxon>Aphididae</taxon>
        <taxon>Lachninae</taxon>
        <taxon>Cinara</taxon>
    </lineage>
</organism>
<gene>
    <name evidence="1" type="ORF">CINCED_3A009792</name>
</gene>
<keyword evidence="2" id="KW-1185">Reference proteome</keyword>
<name>A0A5E4LZZ1_9HEMI</name>
<dbReference type="Proteomes" id="UP000325440">
    <property type="component" value="Unassembled WGS sequence"/>
</dbReference>
<reference evidence="1 2" key="1">
    <citation type="submission" date="2019-08" db="EMBL/GenBank/DDBJ databases">
        <authorList>
            <person name="Alioto T."/>
            <person name="Alioto T."/>
            <person name="Gomez Garrido J."/>
        </authorList>
    </citation>
    <scope>NUCLEOTIDE SEQUENCE [LARGE SCALE GENOMIC DNA]</scope>
</reference>
<protein>
    <submittedName>
        <fullName evidence="1">Uncharacterized protein</fullName>
    </submittedName>
</protein>
<evidence type="ECO:0000313" key="1">
    <source>
        <dbReference type="EMBL" id="VVC25327.1"/>
    </source>
</evidence>
<dbReference type="AlphaFoldDB" id="A0A5E4LZZ1"/>
<accession>A0A5E4LZZ1</accession>
<dbReference type="EMBL" id="CABPRJ010000011">
    <property type="protein sequence ID" value="VVC25327.1"/>
    <property type="molecule type" value="Genomic_DNA"/>
</dbReference>
<proteinExistence type="predicted"/>
<evidence type="ECO:0000313" key="2">
    <source>
        <dbReference type="Proteomes" id="UP000325440"/>
    </source>
</evidence>
<sequence>MCAGFIWNVMMVAAPDDDDDGSLARLLSRFRGGFESFPRSLVGPSSSTGKRATEKKTFDLDFRSAKNRDLTVSPPSPPLQYVHTHTDGYEMRALENNQLES</sequence>